<dbReference type="Pfam" id="PF01553">
    <property type="entry name" value="Acyltransferase"/>
    <property type="match status" value="1"/>
</dbReference>
<evidence type="ECO:0000256" key="3">
    <source>
        <dbReference type="ARBA" id="ARBA00023315"/>
    </source>
</evidence>
<dbReference type="CDD" id="cd07989">
    <property type="entry name" value="LPLAT_AGPAT-like"/>
    <property type="match status" value="1"/>
</dbReference>
<protein>
    <submittedName>
        <fullName evidence="6">1-acyl-sn-glycerol-3-phosphate acyltransferase</fullName>
    </submittedName>
</protein>
<keyword evidence="4" id="KW-0812">Transmembrane</keyword>
<name>A0A450U5W8_9GAMM</name>
<dbReference type="GO" id="GO:0003841">
    <property type="term" value="F:1-acylglycerol-3-phosphate O-acyltransferase activity"/>
    <property type="evidence" value="ECO:0007669"/>
    <property type="project" value="TreeGrafter"/>
</dbReference>
<gene>
    <name evidence="6" type="ORF">BECKLFY1418B_GA0070995_100410</name>
</gene>
<dbReference type="InterPro" id="IPR002123">
    <property type="entry name" value="Plipid/glycerol_acylTrfase"/>
</dbReference>
<proteinExistence type="predicted"/>
<evidence type="ECO:0000256" key="4">
    <source>
        <dbReference type="SAM" id="Phobius"/>
    </source>
</evidence>
<evidence type="ECO:0000259" key="5">
    <source>
        <dbReference type="SMART" id="SM00563"/>
    </source>
</evidence>
<reference evidence="6" key="1">
    <citation type="submission" date="2019-02" db="EMBL/GenBank/DDBJ databases">
        <authorList>
            <person name="Gruber-Vodicka R. H."/>
            <person name="Seah K. B. B."/>
        </authorList>
    </citation>
    <scope>NUCLEOTIDE SEQUENCE</scope>
    <source>
        <strain evidence="6">BECK_M7</strain>
    </source>
</reference>
<organism evidence="6">
    <name type="scientific">Candidatus Kentrum sp. LFY</name>
    <dbReference type="NCBI Taxonomy" id="2126342"/>
    <lineage>
        <taxon>Bacteria</taxon>
        <taxon>Pseudomonadati</taxon>
        <taxon>Pseudomonadota</taxon>
        <taxon>Gammaproteobacteria</taxon>
        <taxon>Candidatus Kentrum</taxon>
    </lineage>
</organism>
<keyword evidence="4" id="KW-1133">Transmembrane helix</keyword>
<feature type="domain" description="Phospholipid/glycerol acyltransferase" evidence="5">
    <location>
        <begin position="64"/>
        <end position="178"/>
    </location>
</feature>
<keyword evidence="2 6" id="KW-0808">Transferase</keyword>
<sequence>MFFLTQIISVVIYAPICLFALPLPFPTRHRFVTLWVHLNLWCLAKVCSLEYQVEGKENIPKTAGVVLSKHESAWETFSLQAVFQPQIWVLKRELLWIPFLGWGLAVLNPISIDRDIGHRALGQLVRKGCERLKAGIWVIIFPEGTRVVPGEKKRYLSGGAILAKRAGCYVLPVAHNAADFWARRSFIKKPGRIRMVIGPAIESENHSIAEINTLAEKWIGDTMKRIRNS</sequence>
<keyword evidence="3 6" id="KW-0012">Acyltransferase</keyword>
<dbReference type="SMART" id="SM00563">
    <property type="entry name" value="PlsC"/>
    <property type="match status" value="1"/>
</dbReference>
<evidence type="ECO:0000313" key="6">
    <source>
        <dbReference type="EMBL" id="VFJ86675.1"/>
    </source>
</evidence>
<dbReference type="GO" id="GO:0006654">
    <property type="term" value="P:phosphatidic acid biosynthetic process"/>
    <property type="evidence" value="ECO:0007669"/>
    <property type="project" value="TreeGrafter"/>
</dbReference>
<dbReference type="AlphaFoldDB" id="A0A450U5W8"/>
<dbReference type="SUPFAM" id="SSF69593">
    <property type="entry name" value="Glycerol-3-phosphate (1)-acyltransferase"/>
    <property type="match status" value="1"/>
</dbReference>
<comment type="pathway">
    <text evidence="1">Lipid metabolism.</text>
</comment>
<dbReference type="EMBL" id="CAADFF010000004">
    <property type="protein sequence ID" value="VFJ86675.1"/>
    <property type="molecule type" value="Genomic_DNA"/>
</dbReference>
<dbReference type="PANTHER" id="PTHR10434:SF40">
    <property type="entry name" value="1-ACYL-SN-GLYCEROL-3-PHOSPHATE ACYLTRANSFERASE"/>
    <property type="match status" value="1"/>
</dbReference>
<feature type="transmembrane region" description="Helical" evidence="4">
    <location>
        <begin position="6"/>
        <end position="25"/>
    </location>
</feature>
<accession>A0A450U5W8</accession>
<dbReference type="PANTHER" id="PTHR10434">
    <property type="entry name" value="1-ACYL-SN-GLYCEROL-3-PHOSPHATE ACYLTRANSFERASE"/>
    <property type="match status" value="1"/>
</dbReference>
<evidence type="ECO:0000256" key="1">
    <source>
        <dbReference type="ARBA" id="ARBA00005189"/>
    </source>
</evidence>
<keyword evidence="4" id="KW-0472">Membrane</keyword>
<evidence type="ECO:0000256" key="2">
    <source>
        <dbReference type="ARBA" id="ARBA00022679"/>
    </source>
</evidence>